<keyword evidence="3" id="KW-0813">Transport</keyword>
<protein>
    <recommendedName>
        <fullName evidence="2">Receptor for retinol uptake STRA6</fullName>
    </recommendedName>
    <alternativeName>
        <fullName evidence="11">Retinol-binding protein receptor STRA6</fullName>
    </alternativeName>
</protein>
<dbReference type="GO" id="GO:0097070">
    <property type="term" value="P:ductus arteriosus closure"/>
    <property type="evidence" value="ECO:0007669"/>
    <property type="project" value="Ensembl"/>
</dbReference>
<evidence type="ECO:0000313" key="14">
    <source>
        <dbReference type="Ensembl" id="ENSOANP00000016165.4"/>
    </source>
</evidence>
<evidence type="ECO:0000256" key="13">
    <source>
        <dbReference type="SAM" id="Phobius"/>
    </source>
</evidence>
<dbReference type="GO" id="GO:0007631">
    <property type="term" value="P:feeding behavior"/>
    <property type="evidence" value="ECO:0007669"/>
    <property type="project" value="Ensembl"/>
</dbReference>
<reference evidence="14 15" key="1">
    <citation type="journal article" date="2008" name="Nature">
        <title>Genome analysis of the platypus reveals unique signatures of evolution.</title>
        <authorList>
            <person name="Warren W.C."/>
            <person name="Hillier L.W."/>
            <person name="Marshall Graves J.A."/>
            <person name="Birney E."/>
            <person name="Ponting C.P."/>
            <person name="Grutzner F."/>
            <person name="Belov K."/>
            <person name="Miller W."/>
            <person name="Clarke L."/>
            <person name="Chinwalla A.T."/>
            <person name="Yang S.P."/>
            <person name="Heger A."/>
            <person name="Locke D.P."/>
            <person name="Miethke P."/>
            <person name="Waters P.D."/>
            <person name="Veyrunes F."/>
            <person name="Fulton L."/>
            <person name="Fulton B."/>
            <person name="Graves T."/>
            <person name="Wallis J."/>
            <person name="Puente X.S."/>
            <person name="Lopez-Otin C."/>
            <person name="Ordonez G.R."/>
            <person name="Eichler E.E."/>
            <person name="Chen L."/>
            <person name="Cheng Z."/>
            <person name="Deakin J.E."/>
            <person name="Alsop A."/>
            <person name="Thompson K."/>
            <person name="Kirby P."/>
            <person name="Papenfuss A.T."/>
            <person name="Wakefield M.J."/>
            <person name="Olender T."/>
            <person name="Lancet D."/>
            <person name="Huttley G.A."/>
            <person name="Smit A.F."/>
            <person name="Pask A."/>
            <person name="Temple-Smith P."/>
            <person name="Batzer M.A."/>
            <person name="Walker J.A."/>
            <person name="Konkel M.K."/>
            <person name="Harris R.S."/>
            <person name="Whittington C.M."/>
            <person name="Wong E.S."/>
            <person name="Gemmell N.J."/>
            <person name="Buschiazzo E."/>
            <person name="Vargas Jentzsch I.M."/>
            <person name="Merkel A."/>
            <person name="Schmitz J."/>
            <person name="Zemann A."/>
            <person name="Churakov G."/>
            <person name="Kriegs J.O."/>
            <person name="Brosius J."/>
            <person name="Murchison E.P."/>
            <person name="Sachidanandam R."/>
            <person name="Smith C."/>
            <person name="Hannon G.J."/>
            <person name="Tsend-Ayush E."/>
            <person name="McMillan D."/>
            <person name="Attenborough R."/>
            <person name="Rens W."/>
            <person name="Ferguson-Smith M."/>
            <person name="Lefevre C.M."/>
            <person name="Sharp J.A."/>
            <person name="Nicholas K.R."/>
            <person name="Ray D.A."/>
            <person name="Kube M."/>
            <person name="Reinhardt R."/>
            <person name="Pringle T.H."/>
            <person name="Taylor J."/>
            <person name="Jones R.C."/>
            <person name="Nixon B."/>
            <person name="Dacheux J.L."/>
            <person name="Niwa H."/>
            <person name="Sekita Y."/>
            <person name="Huang X."/>
            <person name="Stark A."/>
            <person name="Kheradpour P."/>
            <person name="Kellis M."/>
            <person name="Flicek P."/>
            <person name="Chen Y."/>
            <person name="Webber C."/>
            <person name="Hardison R."/>
            <person name="Nelson J."/>
            <person name="Hallsworth-Pepin K."/>
            <person name="Delehaunty K."/>
            <person name="Markovic C."/>
            <person name="Minx P."/>
            <person name="Feng Y."/>
            <person name="Kremitzki C."/>
            <person name="Mitreva M."/>
            <person name="Glasscock J."/>
            <person name="Wylie T."/>
            <person name="Wohldmann P."/>
            <person name="Thiru P."/>
            <person name="Nhan M.N."/>
            <person name="Pohl C.S."/>
            <person name="Smith S.M."/>
            <person name="Hou S."/>
            <person name="Nefedov M."/>
            <person name="de Jong P.J."/>
            <person name="Renfree M.B."/>
            <person name="Mardis E.R."/>
            <person name="Wilson R.K."/>
        </authorList>
    </citation>
    <scope>NUCLEOTIDE SEQUENCE [LARGE SCALE GENOMIC DNA]</scope>
    <source>
        <strain evidence="14 15">Glennie</strain>
    </source>
</reference>
<comment type="subcellular location">
    <subcellularLocation>
        <location evidence="1">Cell membrane</location>
        <topology evidence="1">Multi-pass membrane protein</topology>
    </subcellularLocation>
</comment>
<dbReference type="GO" id="GO:0061156">
    <property type="term" value="P:pulmonary artery morphogenesis"/>
    <property type="evidence" value="ECO:0007669"/>
    <property type="project" value="Ensembl"/>
</dbReference>
<dbReference type="OMA" id="TKDPMAK"/>
<organism evidence="14 15">
    <name type="scientific">Ornithorhynchus anatinus</name>
    <name type="common">Duckbill platypus</name>
    <dbReference type="NCBI Taxonomy" id="9258"/>
    <lineage>
        <taxon>Eukaryota</taxon>
        <taxon>Metazoa</taxon>
        <taxon>Chordata</taxon>
        <taxon>Craniata</taxon>
        <taxon>Vertebrata</taxon>
        <taxon>Euteleostomi</taxon>
        <taxon>Mammalia</taxon>
        <taxon>Monotremata</taxon>
        <taxon>Ornithorhynchidae</taxon>
        <taxon>Ornithorhynchus</taxon>
    </lineage>
</organism>
<name>F6SK71_ORNAN</name>
<feature type="transmembrane region" description="Helical" evidence="13">
    <location>
        <begin position="407"/>
        <end position="428"/>
    </location>
</feature>
<dbReference type="GO" id="GO:0060900">
    <property type="term" value="P:embryonic camera-type eye formation"/>
    <property type="evidence" value="ECO:0007669"/>
    <property type="project" value="Ensembl"/>
</dbReference>
<dbReference type="GO" id="GO:0030325">
    <property type="term" value="P:adrenal gland development"/>
    <property type="evidence" value="ECO:0007669"/>
    <property type="project" value="Ensembl"/>
</dbReference>
<dbReference type="GO" id="GO:0030540">
    <property type="term" value="P:female genitalia development"/>
    <property type="evidence" value="ECO:0007669"/>
    <property type="project" value="Ensembl"/>
</dbReference>
<dbReference type="GeneID" id="100076828"/>
<dbReference type="PANTHER" id="PTHR21444:SF16">
    <property type="entry name" value="RECEPTOR FOR RETINOL UPTAKE STRA6"/>
    <property type="match status" value="1"/>
</dbReference>
<feature type="transmembrane region" description="Helical" evidence="13">
    <location>
        <begin position="192"/>
        <end position="214"/>
    </location>
</feature>
<dbReference type="InterPro" id="IPR026612">
    <property type="entry name" value="STRA6-like"/>
</dbReference>
<evidence type="ECO:0000256" key="8">
    <source>
        <dbReference type="ARBA" id="ARBA00023072"/>
    </source>
</evidence>
<evidence type="ECO:0000256" key="6">
    <source>
        <dbReference type="ARBA" id="ARBA00022893"/>
    </source>
</evidence>
<evidence type="ECO:0000256" key="10">
    <source>
        <dbReference type="ARBA" id="ARBA00023170"/>
    </source>
</evidence>
<feature type="transmembrane region" description="Helical" evidence="13">
    <location>
        <begin position="463"/>
        <end position="481"/>
    </location>
</feature>
<dbReference type="CTD" id="64220"/>
<keyword evidence="7 13" id="KW-1133">Transmembrane helix</keyword>
<dbReference type="HOGENOM" id="CLU_027427_0_0_1"/>
<feature type="transmembrane region" description="Helical" evidence="13">
    <location>
        <begin position="350"/>
        <end position="374"/>
    </location>
</feature>
<gene>
    <name evidence="14" type="primary">STRA6</name>
</gene>
<feature type="transmembrane region" description="Helical" evidence="13">
    <location>
        <begin position="102"/>
        <end position="119"/>
    </location>
</feature>
<keyword evidence="8" id="KW-0683">Retinol-binding</keyword>
<dbReference type="Pfam" id="PF14752">
    <property type="entry name" value="RBP_receptor"/>
    <property type="match status" value="1"/>
</dbReference>
<dbReference type="GO" id="GO:0001822">
    <property type="term" value="P:kidney development"/>
    <property type="evidence" value="ECO:0007669"/>
    <property type="project" value="Ensembl"/>
</dbReference>
<keyword evidence="10" id="KW-0675">Receptor</keyword>
<dbReference type="GO" id="GO:0043583">
    <property type="term" value="P:ear development"/>
    <property type="evidence" value="ECO:0007669"/>
    <property type="project" value="Ensembl"/>
</dbReference>
<dbReference type="Proteomes" id="UP000002279">
    <property type="component" value="Chromosome 5"/>
</dbReference>
<dbReference type="GO" id="GO:0071939">
    <property type="term" value="P:vitamin A import into cell"/>
    <property type="evidence" value="ECO:0000318"/>
    <property type="project" value="GO_Central"/>
</dbReference>
<feature type="transmembrane region" description="Helical" evidence="13">
    <location>
        <begin position="289"/>
        <end position="311"/>
    </location>
</feature>
<dbReference type="FunCoup" id="F6SK71">
    <property type="interactions" value="77"/>
</dbReference>
<accession>F6SK71</accession>
<evidence type="ECO:0000313" key="15">
    <source>
        <dbReference type="Proteomes" id="UP000002279"/>
    </source>
</evidence>
<dbReference type="GO" id="GO:0048520">
    <property type="term" value="P:positive regulation of behavior"/>
    <property type="evidence" value="ECO:0007669"/>
    <property type="project" value="Ensembl"/>
</dbReference>
<dbReference type="GO" id="GO:0048546">
    <property type="term" value="P:digestive tract morphogenesis"/>
    <property type="evidence" value="ECO:0007669"/>
    <property type="project" value="Ensembl"/>
</dbReference>
<dbReference type="GO" id="GO:0061143">
    <property type="term" value="P:alveolar primary septum development"/>
    <property type="evidence" value="ECO:0007669"/>
    <property type="project" value="Ensembl"/>
</dbReference>
<feature type="transmembrane region" description="Helical" evidence="13">
    <location>
        <begin position="501"/>
        <end position="523"/>
    </location>
</feature>
<reference evidence="14" key="3">
    <citation type="submission" date="2025-09" db="UniProtKB">
        <authorList>
            <consortium name="Ensembl"/>
        </authorList>
    </citation>
    <scope>IDENTIFICATION</scope>
    <source>
        <strain evidence="14">Glennie</strain>
    </source>
</reference>
<dbReference type="GO" id="GO:0061205">
    <property type="term" value="P:paramesonephric duct development"/>
    <property type="evidence" value="ECO:0007669"/>
    <property type="project" value="Ensembl"/>
</dbReference>
<reference evidence="14" key="2">
    <citation type="submission" date="2025-08" db="UniProtKB">
        <authorList>
            <consortium name="Ensembl"/>
        </authorList>
    </citation>
    <scope>IDENTIFICATION</scope>
    <source>
        <strain evidence="14">Glennie</strain>
    </source>
</reference>
<dbReference type="GO" id="GO:0038023">
    <property type="term" value="F:signaling receptor activity"/>
    <property type="evidence" value="ECO:0007669"/>
    <property type="project" value="InterPro"/>
</dbReference>
<proteinExistence type="predicted"/>
<dbReference type="GO" id="GO:0003281">
    <property type="term" value="P:ventricular septum development"/>
    <property type="evidence" value="ECO:0007669"/>
    <property type="project" value="Ensembl"/>
</dbReference>
<dbReference type="AlphaFoldDB" id="F6SK71"/>
<comment type="subunit">
    <text evidence="12">Homodimer. Interacts with JAK2 and STAT5. Interacts (via extracellular domains) with RBP4. Interacts (via cytoplasmic domains) with RBP1.</text>
</comment>
<dbReference type="GO" id="GO:0048566">
    <property type="term" value="P:embryonic digestive tract development"/>
    <property type="evidence" value="ECO:0007669"/>
    <property type="project" value="Ensembl"/>
</dbReference>
<dbReference type="Bgee" id="ENSOANG00000010196">
    <property type="expression patterns" value="Expressed in ovary and 5 other cell types or tissues"/>
</dbReference>
<evidence type="ECO:0000256" key="4">
    <source>
        <dbReference type="ARBA" id="ARBA00022475"/>
    </source>
</evidence>
<dbReference type="GO" id="GO:0034632">
    <property type="term" value="F:retinol transmembrane transporter activity"/>
    <property type="evidence" value="ECO:0007669"/>
    <property type="project" value="Ensembl"/>
</dbReference>
<evidence type="ECO:0000256" key="5">
    <source>
        <dbReference type="ARBA" id="ARBA00022692"/>
    </source>
</evidence>
<keyword evidence="5 13" id="KW-0812">Transmembrane</keyword>
<dbReference type="PANTHER" id="PTHR21444">
    <property type="entry name" value="COILED-COIL DOMAIN-CONTAINING PROTEIN 180"/>
    <property type="match status" value="1"/>
</dbReference>
<dbReference type="GO" id="GO:0060539">
    <property type="term" value="P:diaphragm development"/>
    <property type="evidence" value="ECO:0007669"/>
    <property type="project" value="Ensembl"/>
</dbReference>
<dbReference type="GO" id="GO:0061029">
    <property type="term" value="P:eyelid development in camera-type eye"/>
    <property type="evidence" value="ECO:0007669"/>
    <property type="project" value="Ensembl"/>
</dbReference>
<dbReference type="InParanoid" id="F6SK71"/>
<evidence type="ECO:0000256" key="2">
    <source>
        <dbReference type="ARBA" id="ARBA00014411"/>
    </source>
</evidence>
<keyword evidence="15" id="KW-1185">Reference proteome</keyword>
<dbReference type="STRING" id="9258.ENSOANP00000016165"/>
<feature type="transmembrane region" description="Helical" evidence="13">
    <location>
        <begin position="50"/>
        <end position="70"/>
    </location>
</feature>
<dbReference type="GO" id="GO:0060426">
    <property type="term" value="P:lung vasculature development"/>
    <property type="evidence" value="ECO:0007669"/>
    <property type="project" value="Ensembl"/>
</dbReference>
<dbReference type="GO" id="GO:0048745">
    <property type="term" value="P:smooth muscle tissue development"/>
    <property type="evidence" value="ECO:0007669"/>
    <property type="project" value="Ensembl"/>
</dbReference>
<evidence type="ECO:0000256" key="12">
    <source>
        <dbReference type="ARBA" id="ARBA00047156"/>
    </source>
</evidence>
<keyword evidence="9 13" id="KW-0472">Membrane</keyword>
<evidence type="ECO:0000256" key="3">
    <source>
        <dbReference type="ARBA" id="ARBA00022448"/>
    </source>
</evidence>
<feature type="transmembrane region" description="Helical" evidence="13">
    <location>
        <begin position="433"/>
        <end position="451"/>
    </location>
</feature>
<evidence type="ECO:0000256" key="7">
    <source>
        <dbReference type="ARBA" id="ARBA00022989"/>
    </source>
</evidence>
<dbReference type="GO" id="GO:0019841">
    <property type="term" value="F:retinol binding"/>
    <property type="evidence" value="ECO:0007669"/>
    <property type="project" value="UniProtKB-KW"/>
</dbReference>
<evidence type="ECO:0000256" key="1">
    <source>
        <dbReference type="ARBA" id="ARBA00004651"/>
    </source>
</evidence>
<keyword evidence="4" id="KW-1003">Cell membrane</keyword>
<dbReference type="GO" id="GO:0032991">
    <property type="term" value="C:protein-containing complex"/>
    <property type="evidence" value="ECO:0007669"/>
    <property type="project" value="Ensembl"/>
</dbReference>
<dbReference type="GO" id="GO:0003184">
    <property type="term" value="P:pulmonary valve morphogenesis"/>
    <property type="evidence" value="ECO:0007669"/>
    <property type="project" value="Ensembl"/>
</dbReference>
<dbReference type="GO" id="GO:0050905">
    <property type="term" value="P:neuromuscular process"/>
    <property type="evidence" value="ECO:0007669"/>
    <property type="project" value="Ensembl"/>
</dbReference>
<dbReference type="RefSeq" id="XP_028922375.1">
    <property type="nucleotide sequence ID" value="XM_029066542.2"/>
</dbReference>
<dbReference type="GeneTree" id="ENSGT00940000153246"/>
<evidence type="ECO:0000256" key="11">
    <source>
        <dbReference type="ARBA" id="ARBA00031015"/>
    </source>
</evidence>
<dbReference type="GO" id="GO:0042297">
    <property type="term" value="P:vocal learning"/>
    <property type="evidence" value="ECO:0007669"/>
    <property type="project" value="Ensembl"/>
</dbReference>
<evidence type="ECO:0000256" key="9">
    <source>
        <dbReference type="ARBA" id="ARBA00023136"/>
    </source>
</evidence>
<dbReference type="GO" id="GO:0048589">
    <property type="term" value="P:developmental growth"/>
    <property type="evidence" value="ECO:0007669"/>
    <property type="project" value="Ensembl"/>
</dbReference>
<dbReference type="GO" id="GO:0016918">
    <property type="term" value="F:retinal binding"/>
    <property type="evidence" value="ECO:0007669"/>
    <property type="project" value="UniProtKB-KW"/>
</dbReference>
<dbReference type="GO" id="GO:0060325">
    <property type="term" value="P:face morphogenesis"/>
    <property type="evidence" value="ECO:0007669"/>
    <property type="project" value="Ensembl"/>
</dbReference>
<feature type="transmembrane region" description="Helical" evidence="13">
    <location>
        <begin position="139"/>
        <end position="155"/>
    </location>
</feature>
<keyword evidence="6" id="KW-0845">Vitamin A</keyword>
<dbReference type="GO" id="GO:0005886">
    <property type="term" value="C:plasma membrane"/>
    <property type="evidence" value="ECO:0000318"/>
    <property type="project" value="GO_Central"/>
</dbReference>
<sequence length="658" mass="74519">MSSSALGNESSEGFEDNLYTSWYIDEPAGEETSPPDEFIPNCQPTIPLSLFHTCMAPLSLATMLTLTLLVKRRRLSRECWTGVPGLLSPVNFLEEEGPRGPAAAVFGILFSSLCVLVLAENPMPMLTHTSAAGREFWKIIALLYYPAYYYPLIACATVRHRVGYILGCLLSWTHCGVLIWQKVECPQSPEIYRYYSLLSHLPIILFLLFLSFWYPKLLLKSFTQKRTSAGLEMPGNHYYQEYLKHVLDPRKQRGSSSLTKQTLASRLIAFLGSYLYAPQQGFRLPLQLIISATLVVVAIYQVALLLLVVFIPTMQKVRAGITEDIAFLLAGFGVILSEDKQEVMELVKHYLWALEVCYVSALVLSCLVTFFMLMSSLVAHRANLKALYRGAKLSVFCRPRNVRPSRMALFCWMSFTSYQTAFACLGLLIQQLIFFHCIVAFAFLVAVPILYGRNLLLFQVLKMMWPFWLTLVLAVLLQNLAARCLFLKDHLGHQELTNRRAFYIVTFLLFPINVLVGVLAGVWRIVLSALYNIVHLCLLHLSLLNRGVETLDPGYRTYCYFLKIEVSQSHPVMKAFCSLLLQLSCSKPLMGLKSCDVEEGIQLMHTKNPTVSRARSRQARARWWLTYTLLHNPALLAFRKTVLTDSQANGKQSSPTQP</sequence>
<dbReference type="Ensembl" id="ENSOANT00000016168.4">
    <property type="protein sequence ID" value="ENSOANP00000016165.4"/>
    <property type="gene ID" value="ENSOANG00000010196.4"/>
</dbReference>
<dbReference type="GO" id="GO:0043585">
    <property type="term" value="P:nose morphogenesis"/>
    <property type="evidence" value="ECO:0007669"/>
    <property type="project" value="Ensembl"/>
</dbReference>
<dbReference type="eggNOG" id="ENOG502QRSS">
    <property type="taxonomic scope" value="Eukaryota"/>
</dbReference>